<dbReference type="PRINTS" id="PR00385">
    <property type="entry name" value="P450"/>
</dbReference>
<dbReference type="GO" id="GO:0004497">
    <property type="term" value="F:monooxygenase activity"/>
    <property type="evidence" value="ECO:0007669"/>
    <property type="project" value="UniProtKB-KW"/>
</dbReference>
<dbReference type="FunFam" id="1.10.630.10:FF:000026">
    <property type="entry name" value="Cytochrome P450 82C4"/>
    <property type="match status" value="1"/>
</dbReference>
<dbReference type="Pfam" id="PF00067">
    <property type="entry name" value="p450"/>
    <property type="match status" value="1"/>
</dbReference>
<evidence type="ECO:0000256" key="7">
    <source>
        <dbReference type="PIRSR" id="PIRSR602401-1"/>
    </source>
</evidence>
<keyword evidence="6 8" id="KW-0503">Monooxygenase</keyword>
<name>A0A7J6GEE4_CANSA</name>
<evidence type="ECO:0000256" key="3">
    <source>
        <dbReference type="ARBA" id="ARBA00022723"/>
    </source>
</evidence>
<dbReference type="PANTHER" id="PTHR47947">
    <property type="entry name" value="CYTOCHROME P450 82C3-RELATED"/>
    <property type="match status" value="1"/>
</dbReference>
<dbReference type="AlphaFoldDB" id="A0A7J6GEE4"/>
<dbReference type="InterPro" id="IPR036396">
    <property type="entry name" value="Cyt_P450_sf"/>
</dbReference>
<accession>A0A7J6GEE4</accession>
<dbReference type="InterPro" id="IPR002401">
    <property type="entry name" value="Cyt_P450_E_grp-I"/>
</dbReference>
<evidence type="ECO:0000313" key="9">
    <source>
        <dbReference type="EMBL" id="KAF4381253.1"/>
    </source>
</evidence>
<sequence>MFLYIILIFFFIYAIVCHLYNKILNFPPTLFPTLPIIGHIYLLKNPSCLHRTLTKLSKLYGPIFHLNFGNYPVLVISSPSIIEECLKQKDVIFANRPLGTTSGKIIAYNYTTLATSPYNGHWRNLRRISHEILTTNRLNAFSYVRVDEVSLLVLQLLRLREQQDKTHALNMRLLFKEVTLNTLMRMIVGKRYYEDCIVSSKDSEEAEMFRGMITESLRSASYVLVSDFVPILRMFGFEKKLHKKMIELRNNRDRFMQILINQHKTTPKTDCSSNSNESKNNVKSMIEVLMALQESEPEYYKDEIIKGLLLDLLAAGTETSTTTMEIALSFLLNHPEAMEKAHMELVNIIGNDRLVNESDLAKLPYLHAIIKETLRLLPPGPVIVHASSDETTISGHRVPAGSMVLFNMWAIHRDPMIWVEPDKFMPERFLENEGLGEGFTLLPFGYGRRVCPGENLAWRMMGLTLATIIQCFEWERMSHKMVDMSEYVRGLSLSLTNPLQAKCRPRSTMIKVISQI</sequence>
<dbReference type="GO" id="GO:0020037">
    <property type="term" value="F:heme binding"/>
    <property type="evidence" value="ECO:0007669"/>
    <property type="project" value="InterPro"/>
</dbReference>
<dbReference type="SUPFAM" id="SSF48264">
    <property type="entry name" value="Cytochrome P450"/>
    <property type="match status" value="1"/>
</dbReference>
<organism evidence="9 10">
    <name type="scientific">Cannabis sativa</name>
    <name type="common">Hemp</name>
    <name type="synonym">Marijuana</name>
    <dbReference type="NCBI Taxonomy" id="3483"/>
    <lineage>
        <taxon>Eukaryota</taxon>
        <taxon>Viridiplantae</taxon>
        <taxon>Streptophyta</taxon>
        <taxon>Embryophyta</taxon>
        <taxon>Tracheophyta</taxon>
        <taxon>Spermatophyta</taxon>
        <taxon>Magnoliopsida</taxon>
        <taxon>eudicotyledons</taxon>
        <taxon>Gunneridae</taxon>
        <taxon>Pentapetalae</taxon>
        <taxon>rosids</taxon>
        <taxon>fabids</taxon>
        <taxon>Rosales</taxon>
        <taxon>Cannabaceae</taxon>
        <taxon>Cannabis</taxon>
    </lineage>
</organism>
<dbReference type="Gene3D" id="1.10.630.10">
    <property type="entry name" value="Cytochrome P450"/>
    <property type="match status" value="1"/>
</dbReference>
<gene>
    <name evidence="9" type="ORF">G4B88_009581</name>
</gene>
<evidence type="ECO:0008006" key="11">
    <source>
        <dbReference type="Google" id="ProtNLM"/>
    </source>
</evidence>
<dbReference type="InterPro" id="IPR017972">
    <property type="entry name" value="Cyt_P450_CS"/>
</dbReference>
<dbReference type="InterPro" id="IPR001128">
    <property type="entry name" value="Cyt_P450"/>
</dbReference>
<evidence type="ECO:0000256" key="4">
    <source>
        <dbReference type="ARBA" id="ARBA00023002"/>
    </source>
</evidence>
<protein>
    <recommendedName>
        <fullName evidence="11">Cytochrome P450</fullName>
    </recommendedName>
</protein>
<dbReference type="GO" id="GO:0005506">
    <property type="term" value="F:iron ion binding"/>
    <property type="evidence" value="ECO:0007669"/>
    <property type="project" value="InterPro"/>
</dbReference>
<keyword evidence="5 7" id="KW-0408">Iron</keyword>
<feature type="binding site" description="axial binding residue" evidence="7">
    <location>
        <position position="451"/>
    </location>
    <ligand>
        <name>heme</name>
        <dbReference type="ChEBI" id="CHEBI:30413"/>
    </ligand>
    <ligandPart>
        <name>Fe</name>
        <dbReference type="ChEBI" id="CHEBI:18248"/>
    </ligandPart>
</feature>
<evidence type="ECO:0000256" key="2">
    <source>
        <dbReference type="ARBA" id="ARBA00022617"/>
    </source>
</evidence>
<keyword evidence="3 7" id="KW-0479">Metal-binding</keyword>
<dbReference type="GO" id="GO:0016705">
    <property type="term" value="F:oxidoreductase activity, acting on paired donors, with incorporation or reduction of molecular oxygen"/>
    <property type="evidence" value="ECO:0007669"/>
    <property type="project" value="InterPro"/>
</dbReference>
<dbReference type="PANTHER" id="PTHR47947:SF3">
    <property type="entry name" value="CYTOCHROME P450 81D1-LIKE"/>
    <property type="match status" value="1"/>
</dbReference>
<proteinExistence type="inferred from homology"/>
<comment type="similarity">
    <text evidence="1 8">Belongs to the cytochrome P450 family.</text>
</comment>
<evidence type="ECO:0000313" key="10">
    <source>
        <dbReference type="Proteomes" id="UP000583929"/>
    </source>
</evidence>
<dbReference type="PROSITE" id="PS00086">
    <property type="entry name" value="CYTOCHROME_P450"/>
    <property type="match status" value="1"/>
</dbReference>
<dbReference type="InterPro" id="IPR050651">
    <property type="entry name" value="Plant_Cytochrome_P450_Monoox"/>
</dbReference>
<keyword evidence="10" id="KW-1185">Reference proteome</keyword>
<evidence type="ECO:0000256" key="5">
    <source>
        <dbReference type="ARBA" id="ARBA00023004"/>
    </source>
</evidence>
<comment type="cofactor">
    <cofactor evidence="7">
        <name>heme</name>
        <dbReference type="ChEBI" id="CHEBI:30413"/>
    </cofactor>
</comment>
<keyword evidence="2 7" id="KW-0349">Heme</keyword>
<evidence type="ECO:0000256" key="6">
    <source>
        <dbReference type="ARBA" id="ARBA00023033"/>
    </source>
</evidence>
<dbReference type="PRINTS" id="PR00463">
    <property type="entry name" value="EP450I"/>
</dbReference>
<dbReference type="Proteomes" id="UP000583929">
    <property type="component" value="Unassembled WGS sequence"/>
</dbReference>
<keyword evidence="4 8" id="KW-0560">Oxidoreductase</keyword>
<comment type="caution">
    <text evidence="9">The sequence shown here is derived from an EMBL/GenBank/DDBJ whole genome shotgun (WGS) entry which is preliminary data.</text>
</comment>
<dbReference type="EMBL" id="JAATIQ010000112">
    <property type="protein sequence ID" value="KAF4381253.1"/>
    <property type="molecule type" value="Genomic_DNA"/>
</dbReference>
<evidence type="ECO:0000256" key="1">
    <source>
        <dbReference type="ARBA" id="ARBA00010617"/>
    </source>
</evidence>
<reference evidence="9 10" key="1">
    <citation type="journal article" date="2020" name="bioRxiv">
        <title>Sequence and annotation of 42 cannabis genomes reveals extensive copy number variation in cannabinoid synthesis and pathogen resistance genes.</title>
        <authorList>
            <person name="Mckernan K.J."/>
            <person name="Helbert Y."/>
            <person name="Kane L.T."/>
            <person name="Ebling H."/>
            <person name="Zhang L."/>
            <person name="Liu B."/>
            <person name="Eaton Z."/>
            <person name="Mclaughlin S."/>
            <person name="Kingan S."/>
            <person name="Baybayan P."/>
            <person name="Concepcion G."/>
            <person name="Jordan M."/>
            <person name="Riva A."/>
            <person name="Barbazuk W."/>
            <person name="Harkins T."/>
        </authorList>
    </citation>
    <scope>NUCLEOTIDE SEQUENCE [LARGE SCALE GENOMIC DNA]</scope>
    <source>
        <strain evidence="10">cv. Jamaican Lion 4</strain>
        <tissue evidence="9">Leaf</tissue>
    </source>
</reference>
<evidence type="ECO:0000256" key="8">
    <source>
        <dbReference type="RuleBase" id="RU000461"/>
    </source>
</evidence>